<feature type="region of interest" description="Disordered" evidence="1">
    <location>
        <begin position="177"/>
        <end position="209"/>
    </location>
</feature>
<accession>A0AAJ0DHE1</accession>
<feature type="compositionally biased region" description="Pro residues" evidence="1">
    <location>
        <begin position="253"/>
        <end position="266"/>
    </location>
</feature>
<comment type="caution">
    <text evidence="2">The sequence shown here is derived from an EMBL/GenBank/DDBJ whole genome shotgun (WGS) entry which is preliminary data.</text>
</comment>
<sequence length="605" mass="66254">MDRKPLSSPDQPNQPNQPTHPGQPNQPNQPSSFPSHRNSHAYPPDDGTQSTAAATLSSQADANGTANGDGTGNGTGDSNGTSTPEPNTRKRKATGQPGSRGVANLTPDQLAKKRANDREAQRAIRERTRNTLEGLANRIKELESQQPFQELQKVVAERDRALGECEELRRKLAHVASVVGGGGGGGQAQQGEQRGQGQQGQQGQGRDLHGECDVFEELIDVGLLTRDGGVELAALTAQQSPLPPVSVPAGSQYPPPQQSPGAPRPPMYEQQHIHPDLRSPHTGGAQPSPTSQSVSSGTPTYGDSANLRRWSPSLEQPPHPPQYPPANGNSYEQQRLPPRAPMQPQSNGERLDLAYVLEPSPAGPTSAPYHSPPASELPLYLRLPKNCPPTCPLDSLLLDFLAGRRQQIAKGVPVHEVAGPEYPSFLAFKDPDAPQSHGYHPVSALLVDILSKFPDISMLPEKVAVLYIMFLILRWQICPCERCYQRLPTWVKPTTGQMATEHAAWHDHVPWPIIRQRLIASNRVDFEEFFIPFCAKLSLNWPHPRDTVLLYNSNASNPEDGVMMNPAFETHLRDLGNWSMGTIFRSEFPYLIDESVRIQDGRRPS</sequence>
<dbReference type="AlphaFoldDB" id="A0AAJ0DHE1"/>
<evidence type="ECO:0000256" key="1">
    <source>
        <dbReference type="SAM" id="MobiDB-lite"/>
    </source>
</evidence>
<dbReference type="EMBL" id="JAWDJX010000013">
    <property type="protein sequence ID" value="KAK3053991.1"/>
    <property type="molecule type" value="Genomic_DNA"/>
</dbReference>
<reference evidence="2" key="1">
    <citation type="submission" date="2023-04" db="EMBL/GenBank/DDBJ databases">
        <title>Black Yeasts Isolated from many extreme environments.</title>
        <authorList>
            <person name="Coleine C."/>
            <person name="Stajich J.E."/>
            <person name="Selbmann L."/>
        </authorList>
    </citation>
    <scope>NUCLEOTIDE SEQUENCE</scope>
    <source>
        <strain evidence="2">CCFEE 5312</strain>
    </source>
</reference>
<feature type="compositionally biased region" description="Basic and acidic residues" evidence="1">
    <location>
        <begin position="110"/>
        <end position="129"/>
    </location>
</feature>
<proteinExistence type="predicted"/>
<name>A0AAJ0DHE1_9PEZI</name>
<dbReference type="CDD" id="cd14688">
    <property type="entry name" value="bZIP_YAP"/>
    <property type="match status" value="1"/>
</dbReference>
<feature type="compositionally biased region" description="Low complexity" evidence="1">
    <location>
        <begin position="48"/>
        <end position="66"/>
    </location>
</feature>
<keyword evidence="3" id="KW-1185">Reference proteome</keyword>
<feature type="compositionally biased region" description="Polar residues" evidence="1">
    <location>
        <begin position="285"/>
        <end position="303"/>
    </location>
</feature>
<dbReference type="InterPro" id="IPR021833">
    <property type="entry name" value="DUF3425"/>
</dbReference>
<feature type="region of interest" description="Disordered" evidence="1">
    <location>
        <begin position="238"/>
        <end position="346"/>
    </location>
</feature>
<feature type="region of interest" description="Disordered" evidence="1">
    <location>
        <begin position="1"/>
        <end position="129"/>
    </location>
</feature>
<feature type="compositionally biased region" description="Pro residues" evidence="1">
    <location>
        <begin position="315"/>
        <end position="324"/>
    </location>
</feature>
<dbReference type="Pfam" id="PF11905">
    <property type="entry name" value="DUF3425"/>
    <property type="match status" value="1"/>
</dbReference>
<feature type="compositionally biased region" description="Gly residues" evidence="1">
    <location>
        <begin position="179"/>
        <end position="188"/>
    </location>
</feature>
<feature type="compositionally biased region" description="Gly residues" evidence="1">
    <location>
        <begin position="67"/>
        <end position="77"/>
    </location>
</feature>
<dbReference type="PANTHER" id="PTHR37012:SF2">
    <property type="entry name" value="BZIP DOMAIN-CONTAINING PROTEIN-RELATED"/>
    <property type="match status" value="1"/>
</dbReference>
<feature type="compositionally biased region" description="Low complexity" evidence="1">
    <location>
        <begin position="1"/>
        <end position="35"/>
    </location>
</feature>
<dbReference type="PANTHER" id="PTHR37012">
    <property type="entry name" value="B-ZIP TRANSCRIPTION FACTOR (EUROFUNG)-RELATED"/>
    <property type="match status" value="1"/>
</dbReference>
<evidence type="ECO:0008006" key="4">
    <source>
        <dbReference type="Google" id="ProtNLM"/>
    </source>
</evidence>
<dbReference type="Proteomes" id="UP001271007">
    <property type="component" value="Unassembled WGS sequence"/>
</dbReference>
<organism evidence="2 3">
    <name type="scientific">Extremus antarcticus</name>
    <dbReference type="NCBI Taxonomy" id="702011"/>
    <lineage>
        <taxon>Eukaryota</taxon>
        <taxon>Fungi</taxon>
        <taxon>Dikarya</taxon>
        <taxon>Ascomycota</taxon>
        <taxon>Pezizomycotina</taxon>
        <taxon>Dothideomycetes</taxon>
        <taxon>Dothideomycetidae</taxon>
        <taxon>Mycosphaerellales</taxon>
        <taxon>Extremaceae</taxon>
        <taxon>Extremus</taxon>
    </lineage>
</organism>
<protein>
    <recommendedName>
        <fullName evidence="4">BZIP transcription factor</fullName>
    </recommendedName>
</protein>
<evidence type="ECO:0000313" key="3">
    <source>
        <dbReference type="Proteomes" id="UP001271007"/>
    </source>
</evidence>
<dbReference type="Gene3D" id="1.20.5.170">
    <property type="match status" value="1"/>
</dbReference>
<evidence type="ECO:0000313" key="2">
    <source>
        <dbReference type="EMBL" id="KAK3053991.1"/>
    </source>
</evidence>
<gene>
    <name evidence="2" type="ORF">LTR09_004767</name>
</gene>